<name>A0A919C2Z5_9ACTN</name>
<dbReference type="EMBL" id="BNBF01000005">
    <property type="protein sequence ID" value="GHG44580.1"/>
    <property type="molecule type" value="Genomic_DNA"/>
</dbReference>
<dbReference type="Proteomes" id="UP000619355">
    <property type="component" value="Unassembled WGS sequence"/>
</dbReference>
<sequence length="108" mass="11959">MWARPAYRSGPHCVQRFPVAVAQWPQQLRSPTVQALTSSIATLYLHPSPDLQGALQDPGDWEVQTRGRPVLLRWGVEDGGDSSKRAESVSTSDTLCLHVAAREPIDRQ</sequence>
<protein>
    <submittedName>
        <fullName evidence="1">Uncharacterized protein</fullName>
    </submittedName>
</protein>
<dbReference type="AlphaFoldDB" id="A0A919C2Z5"/>
<reference evidence="2" key="1">
    <citation type="journal article" date="2019" name="Int. J. Syst. Evol. Microbiol.">
        <title>The Global Catalogue of Microorganisms (GCM) 10K type strain sequencing project: providing services to taxonomists for standard genome sequencing and annotation.</title>
        <authorList>
            <consortium name="The Broad Institute Genomics Platform"/>
            <consortium name="The Broad Institute Genome Sequencing Center for Infectious Disease"/>
            <person name="Wu L."/>
            <person name="Ma J."/>
        </authorList>
    </citation>
    <scope>NUCLEOTIDE SEQUENCE [LARGE SCALE GENOMIC DNA]</scope>
    <source>
        <strain evidence="2">JCM 4253</strain>
    </source>
</reference>
<gene>
    <name evidence="1" type="ORF">GCM10018980_22630</name>
</gene>
<proteinExistence type="predicted"/>
<evidence type="ECO:0000313" key="1">
    <source>
        <dbReference type="EMBL" id="GHG44580.1"/>
    </source>
</evidence>
<organism evidence="1 2">
    <name type="scientific">Streptomyces capoamus</name>
    <dbReference type="NCBI Taxonomy" id="68183"/>
    <lineage>
        <taxon>Bacteria</taxon>
        <taxon>Bacillati</taxon>
        <taxon>Actinomycetota</taxon>
        <taxon>Actinomycetes</taxon>
        <taxon>Kitasatosporales</taxon>
        <taxon>Streptomycetaceae</taxon>
        <taxon>Streptomyces</taxon>
    </lineage>
</organism>
<evidence type="ECO:0000313" key="2">
    <source>
        <dbReference type="Proteomes" id="UP000619355"/>
    </source>
</evidence>
<keyword evidence="2" id="KW-1185">Reference proteome</keyword>
<accession>A0A919C2Z5</accession>
<comment type="caution">
    <text evidence="1">The sequence shown here is derived from an EMBL/GenBank/DDBJ whole genome shotgun (WGS) entry which is preliminary data.</text>
</comment>